<evidence type="ECO:0000256" key="7">
    <source>
        <dbReference type="ARBA" id="ARBA00023054"/>
    </source>
</evidence>
<keyword evidence="6" id="KW-0653">Protein transport</keyword>
<dbReference type="InParanoid" id="A0A4Q1BKJ2"/>
<feature type="compositionally biased region" description="Basic and acidic residues" evidence="12">
    <location>
        <begin position="24"/>
        <end position="42"/>
    </location>
</feature>
<dbReference type="InterPro" id="IPR033961">
    <property type="entry name" value="Exo84"/>
</dbReference>
<gene>
    <name evidence="14" type="ORF">M231_04570</name>
</gene>
<feature type="region of interest" description="Disordered" evidence="12">
    <location>
        <begin position="1"/>
        <end position="72"/>
    </location>
</feature>
<dbReference type="OrthoDB" id="642193at2759"/>
<dbReference type="SUPFAM" id="SSF50729">
    <property type="entry name" value="PH domain-like"/>
    <property type="match status" value="1"/>
</dbReference>
<dbReference type="Proteomes" id="UP000289152">
    <property type="component" value="Unassembled WGS sequence"/>
</dbReference>
<dbReference type="InterPro" id="IPR042561">
    <property type="entry name" value="Exo84_C_1"/>
</dbReference>
<dbReference type="Pfam" id="PF16528">
    <property type="entry name" value="Exo84_C"/>
    <property type="match status" value="1"/>
</dbReference>
<dbReference type="InterPro" id="IPR011993">
    <property type="entry name" value="PH-like_dom_sf"/>
</dbReference>
<evidence type="ECO:0000256" key="8">
    <source>
        <dbReference type="ARBA" id="ARBA00023329"/>
    </source>
</evidence>
<accession>A0A4Q1BKJ2</accession>
<feature type="compositionally biased region" description="Basic and acidic residues" evidence="12">
    <location>
        <begin position="744"/>
        <end position="756"/>
    </location>
</feature>
<evidence type="ECO:0000256" key="9">
    <source>
        <dbReference type="ARBA" id="ARBA00057052"/>
    </source>
</evidence>
<keyword evidence="15" id="KW-1185">Reference proteome</keyword>
<dbReference type="InterPro" id="IPR042560">
    <property type="entry name" value="Exo84_C_2"/>
</dbReference>
<dbReference type="GO" id="GO:0006893">
    <property type="term" value="P:Golgi to plasma membrane transport"/>
    <property type="evidence" value="ECO:0007669"/>
    <property type="project" value="TreeGrafter"/>
</dbReference>
<evidence type="ECO:0000256" key="5">
    <source>
        <dbReference type="ARBA" id="ARBA00022483"/>
    </source>
</evidence>
<dbReference type="FunFam" id="2.30.29.30:FF:000264">
    <property type="entry name" value="Potential exocyst complex component Exo84"/>
    <property type="match status" value="1"/>
</dbReference>
<organism evidence="14 15">
    <name type="scientific">Tremella mesenterica</name>
    <name type="common">Jelly fungus</name>
    <dbReference type="NCBI Taxonomy" id="5217"/>
    <lineage>
        <taxon>Eukaryota</taxon>
        <taxon>Fungi</taxon>
        <taxon>Dikarya</taxon>
        <taxon>Basidiomycota</taxon>
        <taxon>Agaricomycotina</taxon>
        <taxon>Tremellomycetes</taxon>
        <taxon>Tremellales</taxon>
        <taxon>Tremellaceae</taxon>
        <taxon>Tremella</taxon>
    </lineage>
</organism>
<dbReference type="SUPFAM" id="SSF74788">
    <property type="entry name" value="Cullin repeat-like"/>
    <property type="match status" value="1"/>
</dbReference>
<dbReference type="Gene3D" id="1.20.58.1220">
    <property type="entry name" value="Exo84p, C-terminal helical domain"/>
    <property type="match status" value="1"/>
</dbReference>
<feature type="domain" description="Exocyst component Exo84 C-terminal" evidence="13">
    <location>
        <begin position="462"/>
        <end position="664"/>
    </location>
</feature>
<evidence type="ECO:0000256" key="12">
    <source>
        <dbReference type="SAM" id="MobiDB-lite"/>
    </source>
</evidence>
<dbReference type="VEuPathDB" id="FungiDB:TREMEDRAFT_41093"/>
<feature type="compositionally biased region" description="Low complexity" evidence="12">
    <location>
        <begin position="1"/>
        <end position="12"/>
    </location>
</feature>
<feature type="region of interest" description="Disordered" evidence="12">
    <location>
        <begin position="405"/>
        <end position="428"/>
    </location>
</feature>
<evidence type="ECO:0000256" key="10">
    <source>
        <dbReference type="ARBA" id="ARBA00065378"/>
    </source>
</evidence>
<dbReference type="Pfam" id="PF25345">
    <property type="entry name" value="PH_EXO84"/>
    <property type="match status" value="1"/>
</dbReference>
<dbReference type="AlphaFoldDB" id="A0A4Q1BKJ2"/>
<dbReference type="GO" id="GO:0006887">
    <property type="term" value="P:exocytosis"/>
    <property type="evidence" value="ECO:0007669"/>
    <property type="project" value="UniProtKB-KW"/>
</dbReference>
<dbReference type="EMBL" id="SDIL01000052">
    <property type="protein sequence ID" value="RXK38196.1"/>
    <property type="molecule type" value="Genomic_DNA"/>
</dbReference>
<dbReference type="FunCoup" id="A0A4Q1BKJ2">
    <property type="interactions" value="24"/>
</dbReference>
<dbReference type="GO" id="GO:0015031">
    <property type="term" value="P:protein transport"/>
    <property type="evidence" value="ECO:0007669"/>
    <property type="project" value="UniProtKB-KW"/>
</dbReference>
<comment type="function">
    <text evidence="9">Involved in the secretory pathway as part of the exocyst complex which tethers secretory vesicles to the sites of exocytosis. Plays a role in both the assembly of the exocyst and the polarization of this complex to specific sites of the plasma membrane for exocytosis. Also involved in assembly of the spliceosome.</text>
</comment>
<dbReference type="GO" id="GO:0030133">
    <property type="term" value="C:transport vesicle"/>
    <property type="evidence" value="ECO:0007669"/>
    <property type="project" value="UniProtKB-SubCell"/>
</dbReference>
<dbReference type="GO" id="GO:0000145">
    <property type="term" value="C:exocyst"/>
    <property type="evidence" value="ECO:0007669"/>
    <property type="project" value="InterPro"/>
</dbReference>
<dbReference type="PANTHER" id="PTHR21426">
    <property type="entry name" value="EXOCYST COMPLEX COMPONENT 8"/>
    <property type="match status" value="1"/>
</dbReference>
<name>A0A4Q1BKJ2_TREME</name>
<evidence type="ECO:0000256" key="11">
    <source>
        <dbReference type="ARBA" id="ARBA00071741"/>
    </source>
</evidence>
<dbReference type="STRING" id="5217.A0A4Q1BKJ2"/>
<evidence type="ECO:0000256" key="2">
    <source>
        <dbReference type="ARBA" id="ARBA00007210"/>
    </source>
</evidence>
<feature type="region of interest" description="Disordered" evidence="12">
    <location>
        <begin position="721"/>
        <end position="780"/>
    </location>
</feature>
<reference evidence="14 15" key="1">
    <citation type="submission" date="2016-06" db="EMBL/GenBank/DDBJ databases">
        <title>Evolution of pathogenesis and genome organization in the Tremellales.</title>
        <authorList>
            <person name="Cuomo C."/>
            <person name="Litvintseva A."/>
            <person name="Heitman J."/>
            <person name="Chen Y."/>
            <person name="Sun S."/>
            <person name="Springer D."/>
            <person name="Dromer F."/>
            <person name="Young S."/>
            <person name="Zeng Q."/>
            <person name="Chapman S."/>
            <person name="Gujja S."/>
            <person name="Saif S."/>
            <person name="Birren B."/>
        </authorList>
    </citation>
    <scope>NUCLEOTIDE SEQUENCE [LARGE SCALE GENOMIC DNA]</scope>
    <source>
        <strain evidence="14 15">ATCC 28783</strain>
    </source>
</reference>
<evidence type="ECO:0000256" key="6">
    <source>
        <dbReference type="ARBA" id="ARBA00022927"/>
    </source>
</evidence>
<comment type="subcellular location">
    <subcellularLocation>
        <location evidence="1">Cytoplasmic vesicle</location>
        <location evidence="1">Secretory vesicle</location>
    </subcellularLocation>
</comment>
<comment type="caution">
    <text evidence="14">The sequence shown here is derived from an EMBL/GenBank/DDBJ whole genome shotgun (WGS) entry which is preliminary data.</text>
</comment>
<evidence type="ECO:0000259" key="13">
    <source>
        <dbReference type="Pfam" id="PF16528"/>
    </source>
</evidence>
<protein>
    <recommendedName>
        <fullName evidence="3">Exocyst complex component EXO84</fullName>
    </recommendedName>
    <alternativeName>
        <fullName evidence="11">Exocyst complex component exo84</fullName>
    </alternativeName>
</protein>
<dbReference type="InterPro" id="IPR016159">
    <property type="entry name" value="Cullin_repeat-like_dom_sf"/>
</dbReference>
<comment type="subunit">
    <text evidence="10">Component of the exocyst complex.</text>
</comment>
<feature type="compositionally biased region" description="Basic and acidic residues" evidence="12">
    <location>
        <begin position="405"/>
        <end position="420"/>
    </location>
</feature>
<keyword evidence="5" id="KW-0268">Exocytosis</keyword>
<dbReference type="Gene3D" id="2.30.29.30">
    <property type="entry name" value="Pleckstrin-homology domain (PH domain)/Phosphotyrosine-binding domain (PTB)"/>
    <property type="match status" value="1"/>
</dbReference>
<evidence type="ECO:0000256" key="3">
    <source>
        <dbReference type="ARBA" id="ARBA00021269"/>
    </source>
</evidence>
<sequence>MTSLRRPSAAVRAPPPPQGSRPPADNDRRRDARKSKVGDAIKKRLSMRYVPGDQLFTPPPPLPGQGGDFLSTDPYQRHVLQVDRPSPGLGDGDDLEETGESKFGLFGSADFAQRGFGSGPTTVQDEQIRRRGATDQGMMEEWNLDELEKEGTDLNAFLRRTLAGADDDEKKRFVAALMKKKESSAKELQRNVFKNYAEFVTISKEISTLENDMLELKELLAQWKDLPQLMGMESTLAPTLDKNGNLERRRTQRNSVADLQQLYKSQITNLWSTVEGSQKYLPIVPGRHLVFETHNFVELNAATYKAKQSVSLFLLSDLLLIAGRRRLKAAATMGMDDKERDRGRMVAERCWVLADLVVVDVKDSGDLTNALKIKRSKEVCIYRTSRPEDKKALLAAFRQVSQELSEKKRKDNEKEQERRKSIWLGDSAAGANTSSGSLATLLSPTRPLSTIGLSMADSKDLNWVDEYGDDLTMAIATRDWPEALKLVDKGNDLLRTFAGNEAAVQLLKSRIDQLKPNLITQIVHDLSDPEIRKAAAVRLVSYLTKLDRNDLARDTFLKARRDVMLKRVRGIKCEGDISVYISELAVVCFTIVRHTSEWYRAAFEDNRMASGFVTWAKAQIETFADMFRRQVYAPTIDGNVAEECLKVTASHNRKLLRDVGLDFTFLLSTLLQPNPADTNPEIPSFNLPDFSDFVDTPTVGYQVQPSPFISTFDTSIPRFHRTQEQDTEPLVGNTAPLSIRSPRKVREGLLTVDERPSSPTPPPRSARRSPLPQGGRDELR</sequence>
<keyword evidence="4" id="KW-0813">Transport</keyword>
<evidence type="ECO:0000256" key="1">
    <source>
        <dbReference type="ARBA" id="ARBA00004398"/>
    </source>
</evidence>
<evidence type="ECO:0000313" key="14">
    <source>
        <dbReference type="EMBL" id="RXK38196.1"/>
    </source>
</evidence>
<keyword evidence="7" id="KW-0175">Coiled coil</keyword>
<dbReference type="PANTHER" id="PTHR21426:SF12">
    <property type="entry name" value="EXOCYST COMPLEX COMPONENT 8"/>
    <property type="match status" value="1"/>
</dbReference>
<evidence type="ECO:0000256" key="4">
    <source>
        <dbReference type="ARBA" id="ARBA00022448"/>
    </source>
</evidence>
<dbReference type="Pfam" id="PF08700">
    <property type="entry name" value="VPS51_Exo84_N"/>
    <property type="match status" value="1"/>
</dbReference>
<dbReference type="InterPro" id="IPR032403">
    <property type="entry name" value="Exo84_C"/>
</dbReference>
<comment type="similarity">
    <text evidence="2">Belongs to the EXO84 family.</text>
</comment>
<keyword evidence="8" id="KW-0968">Cytoplasmic vesicle</keyword>
<dbReference type="Gene3D" id="1.20.58.1210">
    <property type="entry name" value="Exo84p, N-terminal helical domain"/>
    <property type="match status" value="1"/>
</dbReference>
<evidence type="ECO:0000313" key="15">
    <source>
        <dbReference type="Proteomes" id="UP000289152"/>
    </source>
</evidence>
<proteinExistence type="inferred from homology"/>